<feature type="transmembrane region" description="Helical" evidence="6">
    <location>
        <begin position="427"/>
        <end position="453"/>
    </location>
</feature>
<dbReference type="CDD" id="cd17321">
    <property type="entry name" value="MFS_MMR_MDR_like"/>
    <property type="match status" value="1"/>
</dbReference>
<evidence type="ECO:0000256" key="2">
    <source>
        <dbReference type="ARBA" id="ARBA00022692"/>
    </source>
</evidence>
<evidence type="ECO:0000256" key="6">
    <source>
        <dbReference type="SAM" id="Phobius"/>
    </source>
</evidence>
<dbReference type="InterPro" id="IPR011701">
    <property type="entry name" value="MFS"/>
</dbReference>
<keyword evidence="3 6" id="KW-1133">Transmembrane helix</keyword>
<keyword evidence="9" id="KW-1185">Reference proteome</keyword>
<evidence type="ECO:0000313" key="9">
    <source>
        <dbReference type="Proteomes" id="UP000183413"/>
    </source>
</evidence>
<organism evidence="8 9">
    <name type="scientific">Actinomadura madurae</name>
    <dbReference type="NCBI Taxonomy" id="1993"/>
    <lineage>
        <taxon>Bacteria</taxon>
        <taxon>Bacillati</taxon>
        <taxon>Actinomycetota</taxon>
        <taxon>Actinomycetes</taxon>
        <taxon>Streptosporangiales</taxon>
        <taxon>Thermomonosporaceae</taxon>
        <taxon>Actinomadura</taxon>
    </lineage>
</organism>
<feature type="transmembrane region" description="Helical" evidence="6">
    <location>
        <begin position="105"/>
        <end position="127"/>
    </location>
</feature>
<dbReference type="Gene3D" id="1.20.1720.10">
    <property type="entry name" value="Multidrug resistance protein D"/>
    <property type="match status" value="1"/>
</dbReference>
<dbReference type="SUPFAM" id="SSF103473">
    <property type="entry name" value="MFS general substrate transporter"/>
    <property type="match status" value="1"/>
</dbReference>
<dbReference type="PRINTS" id="PR01036">
    <property type="entry name" value="TCRTETB"/>
</dbReference>
<dbReference type="RefSeq" id="WP_075021891.1">
    <property type="nucleotide sequence ID" value="NZ_FOVH01000007.1"/>
</dbReference>
<dbReference type="InParanoid" id="A0A1I5I2B5"/>
<feature type="region of interest" description="Disordered" evidence="5">
    <location>
        <begin position="461"/>
        <end position="484"/>
    </location>
</feature>
<dbReference type="PANTHER" id="PTHR42718">
    <property type="entry name" value="MAJOR FACILITATOR SUPERFAMILY MULTIDRUG TRANSPORTER MFSC"/>
    <property type="match status" value="1"/>
</dbReference>
<feature type="transmembrane region" description="Helical" evidence="6">
    <location>
        <begin position="299"/>
        <end position="321"/>
    </location>
</feature>
<dbReference type="InterPro" id="IPR036259">
    <property type="entry name" value="MFS_trans_sf"/>
</dbReference>
<feature type="transmembrane region" description="Helical" evidence="6">
    <location>
        <begin position="394"/>
        <end position="415"/>
    </location>
</feature>
<dbReference type="PROSITE" id="PS50850">
    <property type="entry name" value="MFS"/>
    <property type="match status" value="1"/>
</dbReference>
<dbReference type="Proteomes" id="UP000183413">
    <property type="component" value="Unassembled WGS sequence"/>
</dbReference>
<feature type="transmembrane region" description="Helical" evidence="6">
    <location>
        <begin position="134"/>
        <end position="156"/>
    </location>
</feature>
<dbReference type="GO" id="GO:0022857">
    <property type="term" value="F:transmembrane transporter activity"/>
    <property type="evidence" value="ECO:0007669"/>
    <property type="project" value="InterPro"/>
</dbReference>
<feature type="transmembrane region" description="Helical" evidence="6">
    <location>
        <begin position="162"/>
        <end position="181"/>
    </location>
</feature>
<dbReference type="STRING" id="1993.SAMN04489713_10755"/>
<evidence type="ECO:0000259" key="7">
    <source>
        <dbReference type="PROSITE" id="PS50850"/>
    </source>
</evidence>
<accession>A0A1I5I2B5</accession>
<evidence type="ECO:0000313" key="8">
    <source>
        <dbReference type="EMBL" id="SFO54171.1"/>
    </source>
</evidence>
<dbReference type="PROSITE" id="PS51257">
    <property type="entry name" value="PROKAR_LIPOPROTEIN"/>
    <property type="match status" value="1"/>
</dbReference>
<dbReference type="PANTHER" id="PTHR42718:SF49">
    <property type="entry name" value="EXPORT PROTEIN"/>
    <property type="match status" value="1"/>
</dbReference>
<feature type="transmembrane region" description="Helical" evidence="6">
    <location>
        <begin position="328"/>
        <end position="347"/>
    </location>
</feature>
<feature type="transmembrane region" description="Helical" evidence="6">
    <location>
        <begin position="359"/>
        <end position="382"/>
    </location>
</feature>
<dbReference type="Pfam" id="PF07690">
    <property type="entry name" value="MFS_1"/>
    <property type="match status" value="1"/>
</dbReference>
<feature type="transmembrane region" description="Helical" evidence="6">
    <location>
        <begin position="221"/>
        <end position="244"/>
    </location>
</feature>
<dbReference type="Gene3D" id="1.20.1250.20">
    <property type="entry name" value="MFS general substrate transporter like domains"/>
    <property type="match status" value="1"/>
</dbReference>
<evidence type="ECO:0000256" key="1">
    <source>
        <dbReference type="ARBA" id="ARBA00004651"/>
    </source>
</evidence>
<evidence type="ECO:0000256" key="3">
    <source>
        <dbReference type="ARBA" id="ARBA00022989"/>
    </source>
</evidence>
<feature type="transmembrane region" description="Helical" evidence="6">
    <location>
        <begin position="9"/>
        <end position="32"/>
    </location>
</feature>
<sequence>MENRYRPGWALALVTGACVLMTLDITIVNVALPEIRDALGSDLAGLQWIITGYTLAFASLLLTAGSLADATGRRRVFTFGVALFTLASLGCGLSTGVVMLDVMRAVQGVGGAFAFAPAMAIIAAHYTGPARTKAIAVFGAVSMAAGALGPLIGGALVQGIGWRSLFLVNVPLGAAVVWLTLRRMAPDGRRGGFRPDIPGALTLAAGMSAIVLALLRGEQQGWTSVATLAQAGTGALAMGVFAVLQRFGRHPLLDLSLFRIRSFTGTSIVALLARVVSFGLLAYLVLFLEAVYRLDALQIGVRLLALSLLFVVGGLAAARLADAVPPGAIVCAGFLISATGLAALRFADAGGSWARILPSLVLLGLGMGLVATPSMTIAMGVVHPSRTGTASGVINSFLPLGTALGTAAFGALYSARLDGGQRGPDDITGALALIGTVAALIALAGAVAGALLIRPSDLHTETSGADAPPSLATAPGADEQPKGN</sequence>
<gene>
    <name evidence="8" type="ORF">SAMN04489713_10755</name>
</gene>
<evidence type="ECO:0000256" key="5">
    <source>
        <dbReference type="SAM" id="MobiDB-lite"/>
    </source>
</evidence>
<dbReference type="GO" id="GO:0005886">
    <property type="term" value="C:plasma membrane"/>
    <property type="evidence" value="ECO:0007669"/>
    <property type="project" value="UniProtKB-SubCell"/>
</dbReference>
<feature type="transmembrane region" description="Helical" evidence="6">
    <location>
        <begin position="193"/>
        <end position="215"/>
    </location>
</feature>
<proteinExistence type="predicted"/>
<name>A0A1I5I2B5_9ACTN</name>
<dbReference type="eggNOG" id="COG0477">
    <property type="taxonomic scope" value="Bacteria"/>
</dbReference>
<feature type="transmembrane region" description="Helical" evidence="6">
    <location>
        <begin position="265"/>
        <end position="287"/>
    </location>
</feature>
<dbReference type="EMBL" id="FOVH01000007">
    <property type="protein sequence ID" value="SFO54171.1"/>
    <property type="molecule type" value="Genomic_DNA"/>
</dbReference>
<dbReference type="AlphaFoldDB" id="A0A1I5I2B5"/>
<keyword evidence="2 6" id="KW-0812">Transmembrane</keyword>
<evidence type="ECO:0000256" key="4">
    <source>
        <dbReference type="ARBA" id="ARBA00023136"/>
    </source>
</evidence>
<feature type="transmembrane region" description="Helical" evidence="6">
    <location>
        <begin position="76"/>
        <end position="99"/>
    </location>
</feature>
<keyword evidence="4 6" id="KW-0472">Membrane</keyword>
<dbReference type="InterPro" id="IPR020846">
    <property type="entry name" value="MFS_dom"/>
</dbReference>
<comment type="subcellular location">
    <subcellularLocation>
        <location evidence="1">Cell membrane</location>
        <topology evidence="1">Multi-pass membrane protein</topology>
    </subcellularLocation>
</comment>
<reference evidence="8 9" key="1">
    <citation type="submission" date="2016-10" db="EMBL/GenBank/DDBJ databases">
        <authorList>
            <person name="de Groot N.N."/>
        </authorList>
    </citation>
    <scope>NUCLEOTIDE SEQUENCE [LARGE SCALE GENOMIC DNA]</scope>
    <source>
        <strain evidence="8 9">DSM 43067</strain>
    </source>
</reference>
<protein>
    <submittedName>
        <fullName evidence="8">Drug resistance transporter, EmrB/QacA subfamily</fullName>
    </submittedName>
</protein>
<feature type="domain" description="Major facilitator superfamily (MFS) profile" evidence="7">
    <location>
        <begin position="10"/>
        <end position="457"/>
    </location>
</feature>
<feature type="transmembrane region" description="Helical" evidence="6">
    <location>
        <begin position="44"/>
        <end position="64"/>
    </location>
</feature>